<dbReference type="PANTHER" id="PTHR42756:SF1">
    <property type="entry name" value="TRANSCRIPTIONAL REPRESSOR OF EMRAB OPERON"/>
    <property type="match status" value="1"/>
</dbReference>
<evidence type="ECO:0000259" key="4">
    <source>
        <dbReference type="PROSITE" id="PS50995"/>
    </source>
</evidence>
<dbReference type="InterPro" id="IPR036390">
    <property type="entry name" value="WH_DNA-bd_sf"/>
</dbReference>
<name>A0A1M6F3I8_9FIRM</name>
<dbReference type="SMART" id="SM00347">
    <property type="entry name" value="HTH_MARR"/>
    <property type="match status" value="1"/>
</dbReference>
<organism evidence="5 6">
    <name type="scientific">Dethiosulfatibacter aminovorans DSM 17477</name>
    <dbReference type="NCBI Taxonomy" id="1121476"/>
    <lineage>
        <taxon>Bacteria</taxon>
        <taxon>Bacillati</taxon>
        <taxon>Bacillota</taxon>
        <taxon>Tissierellia</taxon>
        <taxon>Dethiosulfatibacter</taxon>
    </lineage>
</organism>
<keyword evidence="3" id="KW-0804">Transcription</keyword>
<evidence type="ECO:0000256" key="2">
    <source>
        <dbReference type="ARBA" id="ARBA00023125"/>
    </source>
</evidence>
<dbReference type="PANTHER" id="PTHR42756">
    <property type="entry name" value="TRANSCRIPTIONAL REGULATOR, MARR"/>
    <property type="match status" value="1"/>
</dbReference>
<dbReference type="Pfam" id="PF01047">
    <property type="entry name" value="MarR"/>
    <property type="match status" value="1"/>
</dbReference>
<dbReference type="PROSITE" id="PS50995">
    <property type="entry name" value="HTH_MARR_2"/>
    <property type="match status" value="1"/>
</dbReference>
<dbReference type="OrthoDB" id="166070at2"/>
<proteinExistence type="predicted"/>
<keyword evidence="6" id="KW-1185">Reference proteome</keyword>
<evidence type="ECO:0000313" key="5">
    <source>
        <dbReference type="EMBL" id="SHI92189.1"/>
    </source>
</evidence>
<evidence type="ECO:0000256" key="3">
    <source>
        <dbReference type="ARBA" id="ARBA00023163"/>
    </source>
</evidence>
<sequence>MDKLKIVENIQDTMPVIHKKILVGISMEGLTKHQTRLLMMVRKFEGRPMKFYGNKMMMNKSNFSNLVESLIVEELVERKKSQEDRRVVKLFITDKGRDICSTHRTKIKKFLLEKMDALTEEELETLEESFENIKRILEKI</sequence>
<dbReference type="PRINTS" id="PR00598">
    <property type="entry name" value="HTHMARR"/>
</dbReference>
<dbReference type="Proteomes" id="UP000184052">
    <property type="component" value="Unassembled WGS sequence"/>
</dbReference>
<reference evidence="5 6" key="1">
    <citation type="submission" date="2016-11" db="EMBL/GenBank/DDBJ databases">
        <authorList>
            <person name="Jaros S."/>
            <person name="Januszkiewicz K."/>
            <person name="Wedrychowicz H."/>
        </authorList>
    </citation>
    <scope>NUCLEOTIDE SEQUENCE [LARGE SCALE GENOMIC DNA]</scope>
    <source>
        <strain evidence="5 6">DSM 17477</strain>
    </source>
</reference>
<dbReference type="GO" id="GO:0003677">
    <property type="term" value="F:DNA binding"/>
    <property type="evidence" value="ECO:0007669"/>
    <property type="project" value="UniProtKB-KW"/>
</dbReference>
<dbReference type="GO" id="GO:0003700">
    <property type="term" value="F:DNA-binding transcription factor activity"/>
    <property type="evidence" value="ECO:0007669"/>
    <property type="project" value="InterPro"/>
</dbReference>
<dbReference type="STRING" id="1121476.SAMN02745751_01339"/>
<gene>
    <name evidence="5" type="ORF">SAMN02745751_01339</name>
</gene>
<keyword evidence="2 5" id="KW-0238">DNA-binding</keyword>
<dbReference type="RefSeq" id="WP_073048810.1">
    <property type="nucleotide sequence ID" value="NZ_FQZL01000008.1"/>
</dbReference>
<keyword evidence="1" id="KW-0805">Transcription regulation</keyword>
<dbReference type="Gene3D" id="1.10.10.10">
    <property type="entry name" value="Winged helix-like DNA-binding domain superfamily/Winged helix DNA-binding domain"/>
    <property type="match status" value="1"/>
</dbReference>
<dbReference type="AlphaFoldDB" id="A0A1M6F3I8"/>
<accession>A0A1M6F3I8</accession>
<dbReference type="InterPro" id="IPR000835">
    <property type="entry name" value="HTH_MarR-typ"/>
</dbReference>
<dbReference type="SUPFAM" id="SSF46785">
    <property type="entry name" value="Winged helix' DNA-binding domain"/>
    <property type="match status" value="1"/>
</dbReference>
<protein>
    <submittedName>
        <fullName evidence="5">DNA-binding transcriptional regulator, MarR family</fullName>
    </submittedName>
</protein>
<evidence type="ECO:0000256" key="1">
    <source>
        <dbReference type="ARBA" id="ARBA00023015"/>
    </source>
</evidence>
<feature type="domain" description="HTH marR-type" evidence="4">
    <location>
        <begin position="1"/>
        <end position="135"/>
    </location>
</feature>
<dbReference type="EMBL" id="FQZL01000008">
    <property type="protein sequence ID" value="SHI92189.1"/>
    <property type="molecule type" value="Genomic_DNA"/>
</dbReference>
<dbReference type="InterPro" id="IPR036388">
    <property type="entry name" value="WH-like_DNA-bd_sf"/>
</dbReference>
<evidence type="ECO:0000313" key="6">
    <source>
        <dbReference type="Proteomes" id="UP000184052"/>
    </source>
</evidence>